<dbReference type="InterPro" id="IPR003593">
    <property type="entry name" value="AAA+_ATPase"/>
</dbReference>
<evidence type="ECO:0000256" key="2">
    <source>
        <dbReference type="ARBA" id="ARBA00022840"/>
    </source>
</evidence>
<organism evidence="4 5">
    <name type="scientific">Parnassius apollo</name>
    <name type="common">Apollo butterfly</name>
    <name type="synonym">Papilio apollo</name>
    <dbReference type="NCBI Taxonomy" id="110799"/>
    <lineage>
        <taxon>Eukaryota</taxon>
        <taxon>Metazoa</taxon>
        <taxon>Ecdysozoa</taxon>
        <taxon>Arthropoda</taxon>
        <taxon>Hexapoda</taxon>
        <taxon>Insecta</taxon>
        <taxon>Pterygota</taxon>
        <taxon>Neoptera</taxon>
        <taxon>Endopterygota</taxon>
        <taxon>Lepidoptera</taxon>
        <taxon>Glossata</taxon>
        <taxon>Ditrysia</taxon>
        <taxon>Papilionoidea</taxon>
        <taxon>Papilionidae</taxon>
        <taxon>Parnassiinae</taxon>
        <taxon>Parnassini</taxon>
        <taxon>Parnassius</taxon>
        <taxon>Parnassius</taxon>
    </lineage>
</organism>
<feature type="domain" description="AAA+ ATPase" evidence="3">
    <location>
        <begin position="41"/>
        <end position="193"/>
    </location>
</feature>
<keyword evidence="2" id="KW-0067">ATP-binding</keyword>
<reference evidence="4" key="1">
    <citation type="submission" date="2021-04" db="EMBL/GenBank/DDBJ databases">
        <authorList>
            <person name="Tunstrom K."/>
        </authorList>
    </citation>
    <scope>NUCLEOTIDE SEQUENCE</scope>
</reference>
<proteinExistence type="predicted"/>
<sequence length="307" mass="34088">MNDNSSGEERSAADVWVLPAEELHGLWENLIYDSQLKEDFWNRFVLLHGPPGTGKTSLCRALAQKLAIRLSDRFPRARLVEINAQCLFSKWFSESGKLVAKLFDRIRMILEDRRLLVCTLVDEVESLTHARRATLAGLEPSDSIRTVNVILTQLDRLKRYPNALVLTTSNVTEAIDVAFVDRADNKRLVEPPSERTAYEILRGCCYELRAHGAVAPPLLLCAPLFSLRVLEGVRFVESDGSRASLRLLEVARSTAAAGASARALRRLAGRPRCRASSTFDALRAALAQQLRDAAYLCNSPAPTSPSF</sequence>
<dbReference type="GO" id="GO:0005694">
    <property type="term" value="C:chromosome"/>
    <property type="evidence" value="ECO:0007669"/>
    <property type="project" value="TreeGrafter"/>
</dbReference>
<dbReference type="GO" id="GO:0016887">
    <property type="term" value="F:ATP hydrolysis activity"/>
    <property type="evidence" value="ECO:0007669"/>
    <property type="project" value="InterPro"/>
</dbReference>
<dbReference type="EMBL" id="CAJQZP010001331">
    <property type="protein sequence ID" value="CAG5038979.1"/>
    <property type="molecule type" value="Genomic_DNA"/>
</dbReference>
<dbReference type="OrthoDB" id="10042665at2759"/>
<evidence type="ECO:0000313" key="4">
    <source>
        <dbReference type="EMBL" id="CAG5038979.1"/>
    </source>
</evidence>
<keyword evidence="5" id="KW-1185">Reference proteome</keyword>
<comment type="caution">
    <text evidence="4">The sequence shown here is derived from an EMBL/GenBank/DDBJ whole genome shotgun (WGS) entry which is preliminary data.</text>
</comment>
<evidence type="ECO:0000256" key="1">
    <source>
        <dbReference type="ARBA" id="ARBA00022741"/>
    </source>
</evidence>
<dbReference type="AlphaFoldDB" id="A0A8S3XUT1"/>
<dbReference type="GO" id="GO:0005524">
    <property type="term" value="F:ATP binding"/>
    <property type="evidence" value="ECO:0007669"/>
    <property type="project" value="UniProtKB-KW"/>
</dbReference>
<evidence type="ECO:0000313" key="5">
    <source>
        <dbReference type="Proteomes" id="UP000691718"/>
    </source>
</evidence>
<dbReference type="InterPro" id="IPR044539">
    <property type="entry name" value="Pch2-like"/>
</dbReference>
<dbReference type="GO" id="GO:0007131">
    <property type="term" value="P:reciprocal meiotic recombination"/>
    <property type="evidence" value="ECO:0007669"/>
    <property type="project" value="TreeGrafter"/>
</dbReference>
<dbReference type="Proteomes" id="UP000691718">
    <property type="component" value="Unassembled WGS sequence"/>
</dbReference>
<keyword evidence="1" id="KW-0547">Nucleotide-binding</keyword>
<evidence type="ECO:0000259" key="3">
    <source>
        <dbReference type="SMART" id="SM00382"/>
    </source>
</evidence>
<gene>
    <name evidence="4" type="ORF">PAPOLLO_LOCUS21497</name>
</gene>
<dbReference type="Pfam" id="PF00004">
    <property type="entry name" value="AAA"/>
    <property type="match status" value="1"/>
</dbReference>
<dbReference type="SMART" id="SM00382">
    <property type="entry name" value="AAA"/>
    <property type="match status" value="1"/>
</dbReference>
<dbReference type="GO" id="GO:0005634">
    <property type="term" value="C:nucleus"/>
    <property type="evidence" value="ECO:0007669"/>
    <property type="project" value="TreeGrafter"/>
</dbReference>
<dbReference type="GO" id="GO:0051598">
    <property type="term" value="P:meiotic recombination checkpoint signaling"/>
    <property type="evidence" value="ECO:0007669"/>
    <property type="project" value="TreeGrafter"/>
</dbReference>
<accession>A0A8S3XUT1</accession>
<dbReference type="InterPro" id="IPR003959">
    <property type="entry name" value="ATPase_AAA_core"/>
</dbReference>
<name>A0A8S3XUT1_PARAO</name>
<protein>
    <submittedName>
        <fullName evidence="4">(apollo) hypothetical protein</fullName>
    </submittedName>
</protein>
<dbReference type="PANTHER" id="PTHR45991">
    <property type="entry name" value="PACHYTENE CHECKPOINT PROTEIN 2"/>
    <property type="match status" value="1"/>
</dbReference>
<dbReference type="PANTHER" id="PTHR45991:SF1">
    <property type="entry name" value="PACHYTENE CHECKPOINT PROTEIN 2 HOMOLOG"/>
    <property type="match status" value="1"/>
</dbReference>